<gene>
    <name evidence="9" type="ORF">BD324DRAFT_627151</name>
</gene>
<comment type="similarity">
    <text evidence="2">Belongs to the flavoprotein pyridine nucleotide cytochrome reductase family.</text>
</comment>
<dbReference type="InParanoid" id="A0A1Y1UFF9"/>
<evidence type="ECO:0000256" key="1">
    <source>
        <dbReference type="ARBA" id="ARBA00001974"/>
    </source>
</evidence>
<dbReference type="RefSeq" id="XP_021870852.1">
    <property type="nucleotide sequence ID" value="XM_022015969.1"/>
</dbReference>
<feature type="binding site" evidence="6">
    <location>
        <position position="245"/>
    </location>
    <ligand>
        <name>FAD</name>
        <dbReference type="ChEBI" id="CHEBI:57692"/>
    </ligand>
</feature>
<feature type="binding site" evidence="6">
    <location>
        <position position="254"/>
    </location>
    <ligand>
        <name>FAD</name>
        <dbReference type="ChEBI" id="CHEBI:57692"/>
    </ligand>
</feature>
<dbReference type="InterPro" id="IPR017938">
    <property type="entry name" value="Riboflavin_synthase-like_b-brl"/>
</dbReference>
<feature type="region of interest" description="Disordered" evidence="7">
    <location>
        <begin position="58"/>
        <end position="116"/>
    </location>
</feature>
<dbReference type="AlphaFoldDB" id="A0A1Y1UFF9"/>
<protein>
    <recommendedName>
        <fullName evidence="8">FAD-binding FR-type domain-containing protein</fullName>
    </recommendedName>
</protein>
<accession>A0A1Y1UFF9</accession>
<evidence type="ECO:0000256" key="7">
    <source>
        <dbReference type="SAM" id="MobiDB-lite"/>
    </source>
</evidence>
<dbReference type="GO" id="GO:0016491">
    <property type="term" value="F:oxidoreductase activity"/>
    <property type="evidence" value="ECO:0007669"/>
    <property type="project" value="UniProtKB-KW"/>
</dbReference>
<keyword evidence="10" id="KW-1185">Reference proteome</keyword>
<dbReference type="SUPFAM" id="SSF52343">
    <property type="entry name" value="Ferredoxin reductase-like, C-terminal NADP-linked domain"/>
    <property type="match status" value="1"/>
</dbReference>
<dbReference type="STRING" id="4999.A0A1Y1UFF9"/>
<dbReference type="Gene3D" id="2.40.30.10">
    <property type="entry name" value="Translation factors"/>
    <property type="match status" value="1"/>
</dbReference>
<dbReference type="EMBL" id="NBSH01000007">
    <property type="protein sequence ID" value="ORX36783.1"/>
    <property type="molecule type" value="Genomic_DNA"/>
</dbReference>
<proteinExistence type="inferred from homology"/>
<dbReference type="Gene3D" id="3.40.50.80">
    <property type="entry name" value="Nucleotide-binding domain of ferredoxin-NADP reductase (FNR) module"/>
    <property type="match status" value="1"/>
</dbReference>
<dbReference type="InterPro" id="IPR001834">
    <property type="entry name" value="CBR-like"/>
</dbReference>
<evidence type="ECO:0000313" key="10">
    <source>
        <dbReference type="Proteomes" id="UP000193218"/>
    </source>
</evidence>
<reference evidence="9 10" key="1">
    <citation type="submission" date="2017-03" db="EMBL/GenBank/DDBJ databases">
        <title>Widespread Adenine N6-methylation of Active Genes in Fungi.</title>
        <authorList>
            <consortium name="DOE Joint Genome Institute"/>
            <person name="Mondo S.J."/>
            <person name="Dannebaum R.O."/>
            <person name="Kuo R.C."/>
            <person name="Louie K.B."/>
            <person name="Bewick A.J."/>
            <person name="Labutti K."/>
            <person name="Haridas S."/>
            <person name="Kuo A."/>
            <person name="Salamov A."/>
            <person name="Ahrendt S.R."/>
            <person name="Lau R."/>
            <person name="Bowen B.P."/>
            <person name="Lipzen A."/>
            <person name="Sullivan W."/>
            <person name="Andreopoulos W.B."/>
            <person name="Clum A."/>
            <person name="Lindquist E."/>
            <person name="Daum C."/>
            <person name="Northen T.R."/>
            <person name="Ramamoorthy G."/>
            <person name="Schmitz R.J."/>
            <person name="Gryganskyi A."/>
            <person name="Culley D."/>
            <person name="Magnuson J."/>
            <person name="James T.Y."/>
            <person name="O'Malley M.A."/>
            <person name="Stajich J.E."/>
            <person name="Spatafora J.W."/>
            <person name="Visel A."/>
            <person name="Grigoriev I.V."/>
        </authorList>
    </citation>
    <scope>NUCLEOTIDE SEQUENCE [LARGE SCALE GENOMIC DNA]</scope>
    <source>
        <strain evidence="9 10">NRRL Y-17943</strain>
    </source>
</reference>
<dbReference type="SUPFAM" id="SSF63380">
    <property type="entry name" value="Riboflavin synthase domain-like"/>
    <property type="match status" value="1"/>
</dbReference>
<evidence type="ECO:0000256" key="3">
    <source>
        <dbReference type="ARBA" id="ARBA00022630"/>
    </source>
</evidence>
<keyword evidence="4 6" id="KW-0274">FAD</keyword>
<evidence type="ECO:0000256" key="6">
    <source>
        <dbReference type="PIRSR" id="PIRSR601834-1"/>
    </source>
</evidence>
<comment type="caution">
    <text evidence="9">The sequence shown here is derived from an EMBL/GenBank/DDBJ whole genome shotgun (WGS) entry which is preliminary data.</text>
</comment>
<keyword evidence="5" id="KW-0560">Oxidoreductase</keyword>
<dbReference type="GeneID" id="33557778"/>
<evidence type="ECO:0000256" key="4">
    <source>
        <dbReference type="ARBA" id="ARBA00022827"/>
    </source>
</evidence>
<dbReference type="InterPro" id="IPR039261">
    <property type="entry name" value="FNR_nucleotide-bd"/>
</dbReference>
<dbReference type="InterPro" id="IPR017927">
    <property type="entry name" value="FAD-bd_FR_type"/>
</dbReference>
<feature type="binding site" evidence="6">
    <location>
        <position position="247"/>
    </location>
    <ligand>
        <name>FAD</name>
        <dbReference type="ChEBI" id="CHEBI:57692"/>
    </ligand>
</feature>
<dbReference type="Proteomes" id="UP000193218">
    <property type="component" value="Unassembled WGS sequence"/>
</dbReference>
<organism evidence="9 10">
    <name type="scientific">Kockovaella imperatae</name>
    <dbReference type="NCBI Taxonomy" id="4999"/>
    <lineage>
        <taxon>Eukaryota</taxon>
        <taxon>Fungi</taxon>
        <taxon>Dikarya</taxon>
        <taxon>Basidiomycota</taxon>
        <taxon>Agaricomycotina</taxon>
        <taxon>Tremellomycetes</taxon>
        <taxon>Tremellales</taxon>
        <taxon>Cuniculitremaceae</taxon>
        <taxon>Kockovaella</taxon>
    </lineage>
</organism>
<keyword evidence="3 6" id="KW-0285">Flavoprotein</keyword>
<dbReference type="PANTHER" id="PTHR19370">
    <property type="entry name" value="NADH-CYTOCHROME B5 REDUCTASE"/>
    <property type="match status" value="1"/>
</dbReference>
<evidence type="ECO:0000313" key="9">
    <source>
        <dbReference type="EMBL" id="ORX36783.1"/>
    </source>
</evidence>
<evidence type="ECO:0000256" key="5">
    <source>
        <dbReference type="ARBA" id="ARBA00023002"/>
    </source>
</evidence>
<feature type="binding site" evidence="6">
    <location>
        <position position="230"/>
    </location>
    <ligand>
        <name>FAD</name>
        <dbReference type="ChEBI" id="CHEBI:57692"/>
    </ligand>
</feature>
<dbReference type="InterPro" id="IPR008333">
    <property type="entry name" value="Cbr1-like_FAD-bd_dom"/>
</dbReference>
<feature type="domain" description="FAD-binding FR-type" evidence="8">
    <location>
        <begin position="161"/>
        <end position="279"/>
    </location>
</feature>
<sequence>MSYTSLLTPVASSSKGVIRGIMPPNSSSASFIRLPCRHRTLCTERVLLRSPPVTSAFYYRSSSSTPSRRPKLPEITSEGSSRITPVSPRPEVRPPDATPAEGTQTPPLTARPSLMERLKNPSPARLRFLKILGWSMLFSAAVHVGLVIYVMKNDSGELSPDEHMPRVVSKITRLSPRHRYIEIPVDPESCKQFGDQAMGMDGEKLKSEKGAVAVQHVTIKSPAIQVERSYTPINDVQEDGLLKMVVKRVKGGEVGRIVFSAKEGERIWVRGPITTFAINPYQFDRIVMISTGTGVAPFLQFLSKFNPSSSPFPSNDLERDDLNPLNTSSSPSQPLPKLLLLHAMPSEDHAEADWPVSTGCIPRLESKFGPLLDVRRFPSGDVPSSSISSALGMGDGPDHHSTWLPWKGSAKSEPLKRDERVMVLVSLPPAMMDPVCGRMTSEFQQGELTGILKELGLKPHQVWKLE</sequence>
<comment type="cofactor">
    <cofactor evidence="1 6">
        <name>FAD</name>
        <dbReference type="ChEBI" id="CHEBI:57692"/>
    </cofactor>
</comment>
<feature type="region of interest" description="Disordered" evidence="7">
    <location>
        <begin position="310"/>
        <end position="333"/>
    </location>
</feature>
<feature type="binding site" evidence="6">
    <location>
        <position position="228"/>
    </location>
    <ligand>
        <name>FAD</name>
        <dbReference type="ChEBI" id="CHEBI:57692"/>
    </ligand>
</feature>
<dbReference type="PROSITE" id="PS51384">
    <property type="entry name" value="FAD_FR"/>
    <property type="match status" value="1"/>
</dbReference>
<name>A0A1Y1UFF9_9TREE</name>
<dbReference type="OrthoDB" id="432685at2759"/>
<evidence type="ECO:0000256" key="2">
    <source>
        <dbReference type="ARBA" id="ARBA00006105"/>
    </source>
</evidence>
<dbReference type="PANTHER" id="PTHR19370:SF184">
    <property type="entry name" value="NADH-CYTOCHROME B5 REDUCTASE-LIKE"/>
    <property type="match status" value="1"/>
</dbReference>
<dbReference type="Pfam" id="PF00970">
    <property type="entry name" value="FAD_binding_6"/>
    <property type="match status" value="1"/>
</dbReference>
<evidence type="ECO:0000259" key="8">
    <source>
        <dbReference type="PROSITE" id="PS51384"/>
    </source>
</evidence>